<evidence type="ECO:0000256" key="2">
    <source>
        <dbReference type="ARBA" id="ARBA00022475"/>
    </source>
</evidence>
<comment type="subcellular location">
    <subcellularLocation>
        <location evidence="8">Cell inner membrane</location>
        <topology evidence="8">Single-pass type II membrane protein</topology>
    </subcellularLocation>
    <subcellularLocation>
        <location evidence="1">Cell membrane</location>
        <topology evidence="1">Single-pass type II membrane protein</topology>
    </subcellularLocation>
    <text evidence="8">Localizes to the division septum where it forms a ring structure.</text>
</comment>
<dbReference type="NCBIfam" id="NF008040">
    <property type="entry name" value="PRK10772.1"/>
    <property type="match status" value="1"/>
</dbReference>
<keyword evidence="6 8" id="KW-0472">Membrane</keyword>
<dbReference type="RefSeq" id="WP_024496048.1">
    <property type="nucleotide sequence ID" value="NZ_AWGA01000052.1"/>
</dbReference>
<evidence type="ECO:0000256" key="4">
    <source>
        <dbReference type="ARBA" id="ARBA00022692"/>
    </source>
</evidence>
<keyword evidence="2 8" id="KW-1003">Cell membrane</keyword>
<evidence type="ECO:0000313" key="11">
    <source>
        <dbReference type="Proteomes" id="UP000506160"/>
    </source>
</evidence>
<dbReference type="HAMAP" id="MF_00910">
    <property type="entry name" value="FtsL"/>
    <property type="match status" value="1"/>
</dbReference>
<evidence type="ECO:0000256" key="9">
    <source>
        <dbReference type="NCBIfam" id="TIGR02209"/>
    </source>
</evidence>
<dbReference type="NCBIfam" id="TIGR02209">
    <property type="entry name" value="ftsL_broad"/>
    <property type="match status" value="1"/>
</dbReference>
<sequence length="113" mass="13359">MNVKKTRTNLLRVIIDDLFQHYRLSLLLLLFIIISAFLILNTTQATRLFISEQERLLLERDVLENEFRNLILEENVLADHKRIEREVINKLNMQNVNSKTETIVIVKNKSLAK</sequence>
<proteinExistence type="inferred from homology"/>
<reference evidence="10 11" key="1">
    <citation type="journal article" date="2014" name="Appl. Environ. Microbiol.">
        <title>Genomic features of a bumble bee symbiont reflect its host environment.</title>
        <authorList>
            <person name="Martinson V.G."/>
            <person name="Magoc T."/>
            <person name="Koch H."/>
            <person name="Salzberg S.L."/>
            <person name="Moran N.A."/>
        </authorList>
    </citation>
    <scope>NUCLEOTIDE SEQUENCE [LARGE SCALE GENOMIC DNA]</scope>
    <source>
        <strain evidence="10 11">Bimp</strain>
    </source>
</reference>
<dbReference type="GO" id="GO:0005886">
    <property type="term" value="C:plasma membrane"/>
    <property type="evidence" value="ECO:0007669"/>
    <property type="project" value="UniProtKB-SubCell"/>
</dbReference>
<evidence type="ECO:0000256" key="1">
    <source>
        <dbReference type="ARBA" id="ARBA00004401"/>
    </source>
</evidence>
<comment type="caution">
    <text evidence="10">The sequence shown here is derived from an EMBL/GenBank/DDBJ whole genome shotgun (WGS) entry which is preliminary data.</text>
</comment>
<evidence type="ECO:0000256" key="5">
    <source>
        <dbReference type="ARBA" id="ARBA00022989"/>
    </source>
</evidence>
<comment type="similarity">
    <text evidence="8">Belongs to the FtsL family.</text>
</comment>
<feature type="transmembrane region" description="Helical" evidence="8">
    <location>
        <begin position="21"/>
        <end position="40"/>
    </location>
</feature>
<dbReference type="EMBL" id="AWGA01000052">
    <property type="protein sequence ID" value="TEA27176.1"/>
    <property type="molecule type" value="Genomic_DNA"/>
</dbReference>
<keyword evidence="8" id="KW-0997">Cell inner membrane</keyword>
<dbReference type="InterPro" id="IPR011922">
    <property type="entry name" value="Cell_div_FtsL"/>
</dbReference>
<dbReference type="Proteomes" id="UP000506160">
    <property type="component" value="Unassembled WGS sequence"/>
</dbReference>
<evidence type="ECO:0000313" key="10">
    <source>
        <dbReference type="EMBL" id="TEA27176.1"/>
    </source>
</evidence>
<gene>
    <name evidence="8 10" type="primary">ftsL</name>
    <name evidence="10" type="ORF">O970_04995</name>
</gene>
<accession>A0AB94ICN3</accession>
<keyword evidence="11" id="KW-1185">Reference proteome</keyword>
<dbReference type="PANTHER" id="PTHR37479:SF1">
    <property type="entry name" value="CELL DIVISION PROTEIN FTSL"/>
    <property type="match status" value="1"/>
</dbReference>
<dbReference type="GO" id="GO:0043093">
    <property type="term" value="P:FtsZ-dependent cytokinesis"/>
    <property type="evidence" value="ECO:0007669"/>
    <property type="project" value="UniProtKB-UniRule"/>
</dbReference>
<evidence type="ECO:0000256" key="3">
    <source>
        <dbReference type="ARBA" id="ARBA00022618"/>
    </source>
</evidence>
<dbReference type="Pfam" id="PF04999">
    <property type="entry name" value="FtsL"/>
    <property type="match status" value="1"/>
</dbReference>
<evidence type="ECO:0000256" key="8">
    <source>
        <dbReference type="HAMAP-Rule" id="MF_00910"/>
    </source>
</evidence>
<dbReference type="GO" id="GO:0032153">
    <property type="term" value="C:cell division site"/>
    <property type="evidence" value="ECO:0007669"/>
    <property type="project" value="UniProtKB-UniRule"/>
</dbReference>
<keyword evidence="4 8" id="KW-0812">Transmembrane</keyword>
<evidence type="ECO:0000256" key="6">
    <source>
        <dbReference type="ARBA" id="ARBA00023136"/>
    </source>
</evidence>
<protein>
    <recommendedName>
        <fullName evidence="8 9">Cell division protein FtsL</fullName>
    </recommendedName>
</protein>
<dbReference type="AlphaFoldDB" id="A0AB94ICN3"/>
<dbReference type="PANTHER" id="PTHR37479">
    <property type="entry name" value="CELL DIVISION PROTEIN FTSL"/>
    <property type="match status" value="1"/>
</dbReference>
<organism evidence="10 11">
    <name type="scientific">Candidatus Schmidhempelia bombi str. Bimp</name>
    <dbReference type="NCBI Taxonomy" id="1387197"/>
    <lineage>
        <taxon>Bacteria</taxon>
        <taxon>Pseudomonadati</taxon>
        <taxon>Pseudomonadota</taxon>
        <taxon>Gammaproteobacteria</taxon>
        <taxon>Orbales</taxon>
        <taxon>Orbaceae</taxon>
        <taxon>Candidatus Schmidhempelia</taxon>
    </lineage>
</organism>
<comment type="function">
    <text evidence="8">Essential cell division protein. May link together the upstream cell division proteins, which are predominantly cytoplasmic, with the downstream cell division proteins, which are predominantly periplasmic.</text>
</comment>
<name>A0AB94ICN3_9GAMM</name>
<comment type="subunit">
    <text evidence="8">Part of a complex composed of FtsB, FtsL and FtsQ.</text>
</comment>
<keyword evidence="5 8" id="KW-1133">Transmembrane helix</keyword>
<keyword evidence="7 8" id="KW-0131">Cell cycle</keyword>
<keyword evidence="3 8" id="KW-0132">Cell division</keyword>
<evidence type="ECO:0000256" key="7">
    <source>
        <dbReference type="ARBA" id="ARBA00023306"/>
    </source>
</evidence>